<sequence length="1066" mass="114698">MANLLAKSKKYILCFLAAVALIFGVTGAAMLSDGRSVSAAETGHWMSHNGSGNTIQNGLTKYTAAAILANDQNILEMENNTVYFQMMVDTGSAWSAFSFLNGLESDVNDWKDVVWTGLNAGVDTKPHIIFQNGAGQAYGNGISPVYGVRNVPSFSDRLISVELHIGTGEGDDVSYMKLNGNMLLHETSDVSAINYITEADFPNGCYLGIHINLAGDSNQIIYLGEYNTPYVTSQSDELNDKILQYDPDSISDNLTVSVANLEDVSAATVEINGAAVDKQHYTLTSDSDSTAKLTIKKSFWTNAASFAAENYLTITSTNGSAFVVLDVTTGVAPTWVGDNYVVIDEIADTSFTFNSVYNTYTAESVTIRSGIYSGSTLSDLTAGEDYTLSAPEKQDDDTYDYTLTIRDTYLEEALKTYYGRYFHISFGTNALTASLYYQQDTEGWVARSVDLASGTALTADDYYTTGTFNKMSTVSLASRIYYNRGLDVTKPIVIEFASIPSSTTWAMLNVTDSLETMDYFSDNTRESSQLQALFFGEGRSDIQKFSGFTIGSGESTNASYPKSEMKGIVVEIYFGKTAEESYFRINGQNCGSPSAVQSDFSDGVAYVGWFFNDTKGGFNFKVNSNVNAVAVTAPVDDKAYAMDLAKAADFEISLINVNAEGDITVKDAAGNTLVKDTDYTYSNGKLVIKASYFGRIDFTKSSVISVWDNVNKTGTQFSMAYSSSNMKDTSVAFVTVGALTDAVFTLDGVSEVSMVLDKDSNEIDASLYTFKDGTLTIKKDVLTDKAGVTEFMVVSGSALYPCYVYADAFENGGVKTEGDGSVSNKDGTFTFEGDAVYTIMQSVDFAAGAAFLVDFTSIPGYYNNGNGKTAGYVTFEFYDPYSGNTLYYTLYCNYADDAITDNYTALYESYYMVNEEGGYVIMPTSRTINISNCENPSALGKHEIVFSYSDGVMTVKIDSARATTISSLGSFSVSSCVCTVAVPEGTADGKMALTLNYYEGTEVPDVTPGPGGDDDDKPDDNPGGDTTDDVEKGGCGGAVVGTGTVAGGALLLAGIAVLMKKRSRSK</sequence>
<evidence type="ECO:0000256" key="2">
    <source>
        <dbReference type="SAM" id="Phobius"/>
    </source>
</evidence>
<keyword evidence="2" id="KW-0472">Membrane</keyword>
<proteinExistence type="predicted"/>
<evidence type="ECO:0000256" key="1">
    <source>
        <dbReference type="SAM" id="MobiDB-lite"/>
    </source>
</evidence>
<dbReference type="AlphaFoldDB" id="A0A4Q2KEH6"/>
<comment type="caution">
    <text evidence="3">The sequence shown here is derived from an EMBL/GenBank/DDBJ whole genome shotgun (WGS) entry which is preliminary data.</text>
</comment>
<gene>
    <name evidence="3" type="ORF">ESZ91_04960</name>
</gene>
<protein>
    <submittedName>
        <fullName evidence="3">Uncharacterized protein</fullName>
    </submittedName>
</protein>
<reference evidence="3 4" key="1">
    <citation type="journal article" date="2019" name="Gut">
        <title>Antibiotics-induced monodominance of a novel gut bacterial order.</title>
        <authorList>
            <person name="Hildebrand F."/>
            <person name="Moitinho-Silva L."/>
            <person name="Blasche S."/>
            <person name="Jahn M.T."/>
            <person name="Gossmann T.I."/>
            <person name="Heuerta-Cepas J."/>
            <person name="Hercog R."/>
            <person name="Luetge M."/>
            <person name="Bahram M."/>
            <person name="Pryszlak A."/>
            <person name="Alves R.J."/>
            <person name="Waszak S.M."/>
            <person name="Zhu A."/>
            <person name="Ye L."/>
            <person name="Costea P.I."/>
            <person name="Aalvink S."/>
            <person name="Belzer C."/>
            <person name="Forslund S.K."/>
            <person name="Sunagawa S."/>
            <person name="Hentschel U."/>
            <person name="Merten C."/>
            <person name="Patil K.R."/>
            <person name="Benes V."/>
            <person name="Bork P."/>
        </authorList>
    </citation>
    <scope>NUCLEOTIDE SEQUENCE [LARGE SCALE GENOMIC DNA]</scope>
    <source>
        <strain evidence="3 4">HDS1380</strain>
    </source>
</reference>
<feature type="transmembrane region" description="Helical" evidence="2">
    <location>
        <begin position="1038"/>
        <end position="1059"/>
    </location>
</feature>
<name>A0A4Q2KEH6_9FIRM</name>
<feature type="region of interest" description="Disordered" evidence="1">
    <location>
        <begin position="1002"/>
        <end position="1035"/>
    </location>
</feature>
<dbReference type="EMBL" id="SDOZ01000002">
    <property type="protein sequence ID" value="RXZ61743.1"/>
    <property type="molecule type" value="Genomic_DNA"/>
</dbReference>
<dbReference type="RefSeq" id="WP_129224707.1">
    <property type="nucleotide sequence ID" value="NZ_SDOZ01000002.1"/>
</dbReference>
<dbReference type="OrthoDB" id="6199047at2"/>
<keyword evidence="2" id="KW-1133">Transmembrane helix</keyword>
<evidence type="ECO:0000313" key="4">
    <source>
        <dbReference type="Proteomes" id="UP000291269"/>
    </source>
</evidence>
<keyword evidence="2" id="KW-0812">Transmembrane</keyword>
<keyword evidence="4" id="KW-1185">Reference proteome</keyword>
<organism evidence="3 4">
    <name type="scientific">Candidatus Borkfalkia ceftriaxoniphila</name>
    <dbReference type="NCBI Taxonomy" id="2508949"/>
    <lineage>
        <taxon>Bacteria</taxon>
        <taxon>Bacillati</taxon>
        <taxon>Bacillota</taxon>
        <taxon>Clostridia</taxon>
        <taxon>Christensenellales</taxon>
        <taxon>Christensenellaceae</taxon>
        <taxon>Candidatus Borkfalkia</taxon>
    </lineage>
</organism>
<dbReference type="Proteomes" id="UP000291269">
    <property type="component" value="Unassembled WGS sequence"/>
</dbReference>
<evidence type="ECO:0000313" key="3">
    <source>
        <dbReference type="EMBL" id="RXZ61743.1"/>
    </source>
</evidence>
<accession>A0A4Q2KEH6</accession>